<organism evidence="5 6">
    <name type="scientific">Polarella glacialis</name>
    <name type="common">Dinoflagellate</name>
    <dbReference type="NCBI Taxonomy" id="89957"/>
    <lineage>
        <taxon>Eukaryota</taxon>
        <taxon>Sar</taxon>
        <taxon>Alveolata</taxon>
        <taxon>Dinophyceae</taxon>
        <taxon>Suessiales</taxon>
        <taxon>Suessiaceae</taxon>
        <taxon>Polarella</taxon>
    </lineage>
</organism>
<name>A0A813HSL1_POLGL</name>
<evidence type="ECO:0000313" key="5">
    <source>
        <dbReference type="EMBL" id="CAE8640725.1"/>
    </source>
</evidence>
<dbReference type="Pfam" id="PF13041">
    <property type="entry name" value="PPR_2"/>
    <property type="match status" value="1"/>
</dbReference>
<evidence type="ECO:0000313" key="6">
    <source>
        <dbReference type="Proteomes" id="UP000654075"/>
    </source>
</evidence>
<dbReference type="OrthoDB" id="431892at2759"/>
<gene>
    <name evidence="5" type="ORF">PGLA1383_LOCUS55502</name>
</gene>
<feature type="repeat" description="PPR" evidence="2">
    <location>
        <begin position="1054"/>
        <end position="1088"/>
    </location>
</feature>
<evidence type="ECO:0000259" key="4">
    <source>
        <dbReference type="Pfam" id="PF03109"/>
    </source>
</evidence>
<dbReference type="PANTHER" id="PTHR10566">
    <property type="entry name" value="CHAPERONE-ACTIVITY OF BC1 COMPLEX CABC1 -RELATED"/>
    <property type="match status" value="1"/>
</dbReference>
<reference evidence="5" key="1">
    <citation type="submission" date="2021-02" db="EMBL/GenBank/DDBJ databases">
        <authorList>
            <person name="Dougan E. K."/>
            <person name="Rhodes N."/>
            <person name="Thang M."/>
            <person name="Chan C."/>
        </authorList>
    </citation>
    <scope>NUCLEOTIDE SEQUENCE</scope>
</reference>
<feature type="region of interest" description="Disordered" evidence="3">
    <location>
        <begin position="1"/>
        <end position="22"/>
    </location>
</feature>
<comment type="similarity">
    <text evidence="1">Belongs to the protein kinase superfamily. ADCK protein kinase family.</text>
</comment>
<evidence type="ECO:0000256" key="1">
    <source>
        <dbReference type="ARBA" id="ARBA00009670"/>
    </source>
</evidence>
<feature type="repeat" description="PPR" evidence="2">
    <location>
        <begin position="914"/>
        <end position="948"/>
    </location>
</feature>
<dbReference type="PROSITE" id="PS51375">
    <property type="entry name" value="PPR"/>
    <property type="match status" value="5"/>
</dbReference>
<evidence type="ECO:0000256" key="2">
    <source>
        <dbReference type="PROSITE-ProRule" id="PRU00708"/>
    </source>
</evidence>
<dbReference type="SUPFAM" id="SSF56112">
    <property type="entry name" value="Protein kinase-like (PK-like)"/>
    <property type="match status" value="1"/>
</dbReference>
<evidence type="ECO:0000256" key="3">
    <source>
        <dbReference type="SAM" id="MobiDB-lite"/>
    </source>
</evidence>
<feature type="compositionally biased region" description="Basic and acidic residues" evidence="3">
    <location>
        <begin position="96"/>
        <end position="107"/>
    </location>
</feature>
<feature type="domain" description="ABC1 atypical kinase-like" evidence="4">
    <location>
        <begin position="507"/>
        <end position="763"/>
    </location>
</feature>
<dbReference type="Pfam" id="PF01535">
    <property type="entry name" value="PPR"/>
    <property type="match status" value="1"/>
</dbReference>
<protein>
    <recommendedName>
        <fullName evidence="4">ABC1 atypical kinase-like domain-containing protein</fullName>
    </recommendedName>
</protein>
<dbReference type="InterPro" id="IPR004147">
    <property type="entry name" value="ABC1_dom"/>
</dbReference>
<dbReference type="InterPro" id="IPR002885">
    <property type="entry name" value="PPR_rpt"/>
</dbReference>
<feature type="region of interest" description="Disordered" evidence="3">
    <location>
        <begin position="88"/>
        <end position="122"/>
    </location>
</feature>
<comment type="caution">
    <text evidence="5">The sequence shown here is derived from an EMBL/GenBank/DDBJ whole genome shotgun (WGS) entry which is preliminary data.</text>
</comment>
<dbReference type="Gene3D" id="1.25.40.10">
    <property type="entry name" value="Tetratricopeptide repeat domain"/>
    <property type="match status" value="3"/>
</dbReference>
<feature type="repeat" description="PPR" evidence="2">
    <location>
        <begin position="878"/>
        <end position="913"/>
    </location>
</feature>
<dbReference type="Proteomes" id="UP000654075">
    <property type="component" value="Unassembled WGS sequence"/>
</dbReference>
<proteinExistence type="inferred from homology"/>
<dbReference type="EMBL" id="CAJNNV010032686">
    <property type="protein sequence ID" value="CAE8640725.1"/>
    <property type="molecule type" value="Genomic_DNA"/>
</dbReference>
<keyword evidence="6" id="KW-1185">Reference proteome</keyword>
<dbReference type="AlphaFoldDB" id="A0A813HSL1"/>
<dbReference type="Pfam" id="PF03109">
    <property type="entry name" value="ABC1"/>
    <property type="match status" value="1"/>
</dbReference>
<dbReference type="PANTHER" id="PTHR10566:SF128">
    <property type="entry name" value="UBIB DOMAIN CONTAINING KINASE"/>
    <property type="match status" value="1"/>
</dbReference>
<dbReference type="CDD" id="cd05121">
    <property type="entry name" value="ABC1_ADCK3-like"/>
    <property type="match status" value="1"/>
</dbReference>
<feature type="repeat" description="PPR" evidence="2">
    <location>
        <begin position="949"/>
        <end position="983"/>
    </location>
</feature>
<dbReference type="InterPro" id="IPR011990">
    <property type="entry name" value="TPR-like_helical_dom_sf"/>
</dbReference>
<dbReference type="InterPro" id="IPR050154">
    <property type="entry name" value="UbiB_kinase"/>
</dbReference>
<dbReference type="InterPro" id="IPR011009">
    <property type="entry name" value="Kinase-like_dom_sf"/>
</dbReference>
<sequence>MSLSRQDALALPGGGGSRQRSRGYVTVREPAKGFFFAGSNLEELNGIYGSVDPSRVVLVRTAGLPLRRPPQLAYRNDKSGWLMVLSRAPASQVPRRRPEQRKSHSQRDMCMTSSDSDNQDEGFSSQAAMEWCLVDTFGRERFSHKGDTIIPGAGHRWTHLHRWAGYTDANASGRQLFWHDCQEEGFETADEEEEEATSELRQPRLEPPLTEEAARQALVEVKDDEDELPWQVIAILDHSVVRDLRWSHRHYESTVSSAMDGSNLARPGPSSLEYCVQQASCWVYRVVHRAGVDLRSQPKILARCREHRADALAAAAQSAAAQSAATQLVQRLQVSGEPSAVQLGALACSVTAALVLGRRRREGAGRRASAPRCVTCLAVSATASARRLPATASSGSIQRRAGEEEVSGPGLTYNAVRLEEYFASRPFLVLGRLLTFAGAALKTGLATVSDQMFLSDSLSQVERDRRLAIRFRELFVQLGPTFVKLGQALSVRPDVLPEVFLEEFQEFQDSVPAFDDEEAVQLVLQALHLSSLSELFSEFGSSPVAAASLGQVYRARLTDGTEVAVKVQRPRIDDIVALDLILARQAAKLLSISGEMLPSSLLRLLPPGLAENDFEGLIDAFGQRVFEELDYNNEVKNAQRFLHLYGDQPKLKVPVVYPTLTTRRVIVMEWINGVKLTDQTAIGQLKLDPLDLISVGIECSMRQLLEHGFFHADPHPGNFFATPTGELCVLDFGLMSEMPKDARLSVIQHIVHIVNRDYAGMANDYTAMGFLSPDIDVRPIIPKLRDFFEPRLVSATVSSISFKTIVDGLNEVTLCVYTFLVRVLLLPSRILLNFMRQRHVEVDLFHCSAVLGGYDKGGRWQSSLALLAHLGEIGLAPDEISYNSALSALEKGHKWPEAIGILSLTMPQRGATPDEISFNSAMSACEKNGQWQMALSMMLRMPRVRLTPDSITYNVVITASSRASRWPLALCLLSSMPDLKVTPDRISFNAAISAGAKAGCWELALQLLSIMAKKAATPDKISYNTAMSSCEKESQWVIALRMLRDLSKIDSMPDKISYSAVINSCEHASLWGSALGLFFEMLKTRLAPDAVCYSSVISTCEKGGVWELALQLLRGISKYRLVADKICFNSVISSCSSAAPWQLTLGLLRDMSMARIAPDEITCSAAVESCWKHGQLQRTGQLMDQLPLKALAGLARTG</sequence>
<feature type="repeat" description="PPR" evidence="2">
    <location>
        <begin position="984"/>
        <end position="1018"/>
    </location>
</feature>
<accession>A0A813HSL1</accession>
<feature type="compositionally biased region" description="Polar residues" evidence="3">
    <location>
        <begin position="111"/>
        <end position="122"/>
    </location>
</feature>